<dbReference type="STRING" id="322104.A3LWU2"/>
<dbReference type="Gene3D" id="3.40.30.10">
    <property type="entry name" value="Glutaredoxin"/>
    <property type="match status" value="1"/>
</dbReference>
<evidence type="ECO:0000313" key="4">
    <source>
        <dbReference type="Proteomes" id="UP000002258"/>
    </source>
</evidence>
<dbReference type="InterPro" id="IPR036249">
    <property type="entry name" value="Thioredoxin-like_sf"/>
</dbReference>
<name>A3LWU2_PICST</name>
<evidence type="ECO:0000256" key="1">
    <source>
        <dbReference type="SAM" id="MobiDB-lite"/>
    </source>
</evidence>
<dbReference type="HOGENOM" id="CLU_021255_2_1_1"/>
<dbReference type="SMART" id="SM00166">
    <property type="entry name" value="UBX"/>
    <property type="match status" value="1"/>
</dbReference>
<dbReference type="CDD" id="cd01767">
    <property type="entry name" value="UBX"/>
    <property type="match status" value="1"/>
</dbReference>
<dbReference type="OMA" id="PAIFDCQ"/>
<dbReference type="SUPFAM" id="SSF46934">
    <property type="entry name" value="UBA-like"/>
    <property type="match status" value="1"/>
</dbReference>
<dbReference type="OrthoDB" id="270602at2759"/>
<feature type="domain" description="UBX" evidence="2">
    <location>
        <begin position="413"/>
        <end position="499"/>
    </location>
</feature>
<protein>
    <recommendedName>
        <fullName evidence="2">UBX domain-containing protein</fullName>
    </recommendedName>
</protein>
<reference evidence="3 4" key="1">
    <citation type="journal article" date="2007" name="Nat. Biotechnol.">
        <title>Genome sequence of the lignocellulose-bioconverting and xylose-fermenting yeast Pichia stipitis.</title>
        <authorList>
            <person name="Jeffries T.W."/>
            <person name="Grigoriev I.V."/>
            <person name="Grimwood J."/>
            <person name="Laplaza J.M."/>
            <person name="Aerts A."/>
            <person name="Salamov A."/>
            <person name="Schmutz J."/>
            <person name="Lindquist E."/>
            <person name="Dehal P."/>
            <person name="Shapiro H."/>
            <person name="Jin Y.S."/>
            <person name="Passoth V."/>
            <person name="Richardson P.M."/>
        </authorList>
    </citation>
    <scope>NUCLEOTIDE SEQUENCE [LARGE SCALE GENOMIC DNA]</scope>
    <source>
        <strain evidence="4">ATCC 58785 / CBS 6054 / NBRC 10063 / NRRL Y-11545</strain>
    </source>
</reference>
<dbReference type="Gene3D" id="3.10.20.90">
    <property type="entry name" value="Phosphatidylinositol 3-kinase Catalytic Subunit, Chain A, domain 1"/>
    <property type="match status" value="1"/>
</dbReference>
<feature type="region of interest" description="Disordered" evidence="1">
    <location>
        <begin position="102"/>
        <end position="124"/>
    </location>
</feature>
<dbReference type="AlphaFoldDB" id="A3LWU2"/>
<dbReference type="SUPFAM" id="SSF54236">
    <property type="entry name" value="Ubiquitin-like"/>
    <property type="match status" value="1"/>
</dbReference>
<dbReference type="InterPro" id="IPR009060">
    <property type="entry name" value="UBA-like_sf"/>
</dbReference>
<dbReference type="GO" id="GO:0043161">
    <property type="term" value="P:proteasome-mediated ubiquitin-dependent protein catabolic process"/>
    <property type="evidence" value="ECO:0007669"/>
    <property type="project" value="EnsemblFungi"/>
</dbReference>
<dbReference type="PANTHER" id="PTHR23322">
    <property type="entry name" value="FAS-ASSOCIATED PROTEIN"/>
    <property type="match status" value="1"/>
</dbReference>
<dbReference type="KEGG" id="pic:PICST_84628"/>
<dbReference type="GeneID" id="4839992"/>
<dbReference type="eggNOG" id="KOG1364">
    <property type="taxonomic scope" value="Eukaryota"/>
</dbReference>
<dbReference type="InterPro" id="IPR029071">
    <property type="entry name" value="Ubiquitin-like_domsf"/>
</dbReference>
<dbReference type="Pfam" id="PF13899">
    <property type="entry name" value="Thioredoxin_7"/>
    <property type="match status" value="1"/>
</dbReference>
<dbReference type="GO" id="GO:0005634">
    <property type="term" value="C:nucleus"/>
    <property type="evidence" value="ECO:0007669"/>
    <property type="project" value="TreeGrafter"/>
</dbReference>
<organism evidence="3 4">
    <name type="scientific">Scheffersomyces stipitis (strain ATCC 58785 / CBS 6054 / NBRC 10063 / NRRL Y-11545)</name>
    <name type="common">Yeast</name>
    <name type="synonym">Pichia stipitis</name>
    <dbReference type="NCBI Taxonomy" id="322104"/>
    <lineage>
        <taxon>Eukaryota</taxon>
        <taxon>Fungi</taxon>
        <taxon>Dikarya</taxon>
        <taxon>Ascomycota</taxon>
        <taxon>Saccharomycotina</taxon>
        <taxon>Pichiomycetes</taxon>
        <taxon>Debaryomycetaceae</taxon>
        <taxon>Scheffersomyces</taxon>
    </lineage>
</organism>
<sequence>MDDDTIATFLAVAGIDDEDTAKQFLELTNGDLEYAVTLYMESRQHGSAGSAPAASNDHSNDEELAQRLQNEAYSSNMEDNVRAADANVHRHETLVDSFGPSFGFHPSMHQPTSRPGDIFGRGNVGPFNQRFDRAENEFYLNRFEEIEDGDDDDDEDEDDDIMELDEHGDVIPSRPAGRRRRLRSEREEELSSTQRRLANLFRPPFDLMSMVNLDEAKKKGKVENKWILINIQQTSEFKSHMLNRDFWSNSQVKAAVKENFIFLQYQSDSPNGVSYLNFYSSDDFPHIAILDPLTGERVYKWKDGEVPKVDEWLREVDEFLHTFSLLPNSDNPVVQHEVKFDPDALTEEQQIEFALKQSILENNGKSASDAIAIDDSDDENLPEIEDEEEEAPAPTEPTDPFESIAAISHEEPTSSNSTRIQVRFPNGKRLVHKFNLDDKVVTIFSWLKFILAESAQEYGLSADDRFGLSNSSQKSFKFIESLDTTIEEANLKNASILLEKE</sequence>
<dbReference type="EMBL" id="CP000500">
    <property type="protein sequence ID" value="ABN67337.2"/>
    <property type="molecule type" value="Genomic_DNA"/>
</dbReference>
<feature type="region of interest" description="Disordered" evidence="1">
    <location>
        <begin position="143"/>
        <end position="191"/>
    </location>
</feature>
<dbReference type="GO" id="GO:0051117">
    <property type="term" value="F:ATPase binding"/>
    <property type="evidence" value="ECO:0007669"/>
    <property type="project" value="EnsemblFungi"/>
</dbReference>
<dbReference type="InterPro" id="IPR006577">
    <property type="entry name" value="UAS"/>
</dbReference>
<dbReference type="InParanoid" id="A3LWU2"/>
<dbReference type="SMART" id="SM00594">
    <property type="entry name" value="UAS"/>
    <property type="match status" value="1"/>
</dbReference>
<dbReference type="FunCoup" id="A3LWU2">
    <property type="interactions" value="992"/>
</dbReference>
<dbReference type="PANTHER" id="PTHR23322:SF6">
    <property type="entry name" value="UBX DOMAIN-CONTAINING PROTEIN 7"/>
    <property type="match status" value="1"/>
</dbReference>
<dbReference type="Pfam" id="PF14555">
    <property type="entry name" value="UBA_4"/>
    <property type="match status" value="1"/>
</dbReference>
<evidence type="ECO:0000313" key="3">
    <source>
        <dbReference type="EMBL" id="ABN67337.2"/>
    </source>
</evidence>
<dbReference type="InterPro" id="IPR050730">
    <property type="entry name" value="UBX_domain-protein"/>
</dbReference>
<dbReference type="PROSITE" id="PS50033">
    <property type="entry name" value="UBX"/>
    <property type="match status" value="1"/>
</dbReference>
<dbReference type="SUPFAM" id="SSF52833">
    <property type="entry name" value="Thioredoxin-like"/>
    <property type="match status" value="1"/>
</dbReference>
<gene>
    <name evidence="3" type="ORF">PICST_84628</name>
</gene>
<feature type="compositionally biased region" description="Acidic residues" evidence="1">
    <location>
        <begin position="145"/>
        <end position="163"/>
    </location>
</feature>
<dbReference type="GO" id="GO:0043130">
    <property type="term" value="F:ubiquitin binding"/>
    <property type="evidence" value="ECO:0007669"/>
    <property type="project" value="EnsemblFungi"/>
</dbReference>
<evidence type="ECO:0000259" key="2">
    <source>
        <dbReference type="PROSITE" id="PS50033"/>
    </source>
</evidence>
<keyword evidence="4" id="KW-1185">Reference proteome</keyword>
<dbReference type="Gene3D" id="1.10.8.10">
    <property type="entry name" value="DNA helicase RuvA subunit, C-terminal domain"/>
    <property type="match status" value="1"/>
</dbReference>
<dbReference type="Proteomes" id="UP000002258">
    <property type="component" value="Chromosome 6"/>
</dbReference>
<dbReference type="Pfam" id="PF00789">
    <property type="entry name" value="UBX"/>
    <property type="match status" value="1"/>
</dbReference>
<dbReference type="InterPro" id="IPR001012">
    <property type="entry name" value="UBX_dom"/>
</dbReference>
<dbReference type="CDD" id="cd02958">
    <property type="entry name" value="UAS"/>
    <property type="match status" value="1"/>
</dbReference>
<dbReference type="RefSeq" id="XP_001385366.2">
    <property type="nucleotide sequence ID" value="XM_001385329.1"/>
</dbReference>
<proteinExistence type="predicted"/>
<accession>A3LWU2</accession>